<evidence type="ECO:0000256" key="1">
    <source>
        <dbReference type="ARBA" id="ARBA00004123"/>
    </source>
</evidence>
<dbReference type="GeneID" id="111249179"/>
<dbReference type="SUPFAM" id="SSF57716">
    <property type="entry name" value="Glucocorticoid receptor-like (DNA-binding domain)"/>
    <property type="match status" value="1"/>
</dbReference>
<evidence type="ECO:0000259" key="13">
    <source>
        <dbReference type="PROSITE" id="PS51843"/>
    </source>
</evidence>
<dbReference type="InterPro" id="IPR013088">
    <property type="entry name" value="Znf_NHR/GATA"/>
</dbReference>
<keyword evidence="5 10" id="KW-0805">Transcription regulation</keyword>
<accession>A0A7M7M8W4</accession>
<dbReference type="SMART" id="SM00430">
    <property type="entry name" value="HOLI"/>
    <property type="match status" value="1"/>
</dbReference>
<keyword evidence="15" id="KW-1185">Reference proteome</keyword>
<comment type="similarity">
    <text evidence="10">Belongs to the nuclear hormone receptor family.</text>
</comment>
<keyword evidence="6 10" id="KW-0238">DNA-binding</keyword>
<evidence type="ECO:0000256" key="7">
    <source>
        <dbReference type="ARBA" id="ARBA00023163"/>
    </source>
</evidence>
<reference evidence="14" key="1">
    <citation type="submission" date="2021-01" db="UniProtKB">
        <authorList>
            <consortium name="EnsemblMetazoa"/>
        </authorList>
    </citation>
    <scope>IDENTIFICATION</scope>
</reference>
<dbReference type="PROSITE" id="PS51843">
    <property type="entry name" value="NR_LBD"/>
    <property type="match status" value="1"/>
</dbReference>
<dbReference type="PANTHER" id="PTHR24083">
    <property type="entry name" value="NUCLEAR HORMONE RECEPTOR"/>
    <property type="match status" value="1"/>
</dbReference>
<feature type="compositionally biased region" description="Polar residues" evidence="11">
    <location>
        <begin position="74"/>
        <end position="93"/>
    </location>
</feature>
<dbReference type="PROSITE" id="PS00031">
    <property type="entry name" value="NUCLEAR_REC_DBD_1"/>
    <property type="match status" value="1"/>
</dbReference>
<dbReference type="OMA" id="IHWARSI"/>
<dbReference type="Proteomes" id="UP000594260">
    <property type="component" value="Unplaced"/>
</dbReference>
<keyword evidence="4 10" id="KW-0862">Zinc</keyword>
<evidence type="ECO:0000256" key="11">
    <source>
        <dbReference type="SAM" id="MobiDB-lite"/>
    </source>
</evidence>
<dbReference type="SMART" id="SM00399">
    <property type="entry name" value="ZnF_C4"/>
    <property type="match status" value="1"/>
</dbReference>
<evidence type="ECO:0000256" key="9">
    <source>
        <dbReference type="ARBA" id="ARBA00023242"/>
    </source>
</evidence>
<dbReference type="GO" id="GO:0043565">
    <property type="term" value="F:sequence-specific DNA binding"/>
    <property type="evidence" value="ECO:0007669"/>
    <property type="project" value="InterPro"/>
</dbReference>
<feature type="region of interest" description="Disordered" evidence="11">
    <location>
        <begin position="52"/>
        <end position="98"/>
    </location>
</feature>
<dbReference type="AlphaFoldDB" id="A0A7M7M8W4"/>
<feature type="region of interest" description="Disordered" evidence="11">
    <location>
        <begin position="234"/>
        <end position="253"/>
    </location>
</feature>
<evidence type="ECO:0000256" key="5">
    <source>
        <dbReference type="ARBA" id="ARBA00023015"/>
    </source>
</evidence>
<evidence type="ECO:0000256" key="4">
    <source>
        <dbReference type="ARBA" id="ARBA00022833"/>
    </source>
</evidence>
<dbReference type="EnsemblMetazoa" id="XM_022802716">
    <property type="protein sequence ID" value="XP_022658451"/>
    <property type="gene ID" value="LOC111249179"/>
</dbReference>
<dbReference type="GO" id="GO:0003700">
    <property type="term" value="F:DNA-binding transcription factor activity"/>
    <property type="evidence" value="ECO:0007669"/>
    <property type="project" value="InterPro"/>
</dbReference>
<dbReference type="Gene3D" id="1.10.565.10">
    <property type="entry name" value="Retinoid X Receptor"/>
    <property type="match status" value="1"/>
</dbReference>
<keyword evidence="2 10" id="KW-0479">Metal-binding</keyword>
<dbReference type="Pfam" id="PF00104">
    <property type="entry name" value="Hormone_recep"/>
    <property type="match status" value="1"/>
</dbReference>
<keyword evidence="3 10" id="KW-0863">Zinc-finger</keyword>
<comment type="subcellular location">
    <subcellularLocation>
        <location evidence="1 10">Nucleus</location>
    </subcellularLocation>
</comment>
<evidence type="ECO:0000256" key="6">
    <source>
        <dbReference type="ARBA" id="ARBA00023125"/>
    </source>
</evidence>
<dbReference type="GO" id="GO:0005634">
    <property type="term" value="C:nucleus"/>
    <property type="evidence" value="ECO:0007669"/>
    <property type="project" value="UniProtKB-SubCell"/>
</dbReference>
<evidence type="ECO:0000256" key="8">
    <source>
        <dbReference type="ARBA" id="ARBA00023170"/>
    </source>
</evidence>
<keyword evidence="7 10" id="KW-0804">Transcription</keyword>
<dbReference type="KEGG" id="vde:111249179"/>
<organism evidence="14 15">
    <name type="scientific">Varroa destructor</name>
    <name type="common">Honeybee mite</name>
    <dbReference type="NCBI Taxonomy" id="109461"/>
    <lineage>
        <taxon>Eukaryota</taxon>
        <taxon>Metazoa</taxon>
        <taxon>Ecdysozoa</taxon>
        <taxon>Arthropoda</taxon>
        <taxon>Chelicerata</taxon>
        <taxon>Arachnida</taxon>
        <taxon>Acari</taxon>
        <taxon>Parasitiformes</taxon>
        <taxon>Mesostigmata</taxon>
        <taxon>Gamasina</taxon>
        <taxon>Dermanyssoidea</taxon>
        <taxon>Varroidae</taxon>
        <taxon>Varroa</taxon>
    </lineage>
</organism>
<dbReference type="GO" id="GO:0008270">
    <property type="term" value="F:zinc ion binding"/>
    <property type="evidence" value="ECO:0007669"/>
    <property type="project" value="UniProtKB-KW"/>
</dbReference>
<evidence type="ECO:0000313" key="14">
    <source>
        <dbReference type="EnsemblMetazoa" id="XP_022658451"/>
    </source>
</evidence>
<feature type="domain" description="NR LBD" evidence="13">
    <location>
        <begin position="355"/>
        <end position="603"/>
    </location>
</feature>
<keyword evidence="9 10" id="KW-0539">Nucleus</keyword>
<dbReference type="Gene3D" id="3.30.50.10">
    <property type="entry name" value="Erythroid Transcription Factor GATA-1, subunit A"/>
    <property type="match status" value="1"/>
</dbReference>
<dbReference type="InParanoid" id="A0A7M7M8W4"/>
<evidence type="ECO:0000313" key="15">
    <source>
        <dbReference type="Proteomes" id="UP000594260"/>
    </source>
</evidence>
<feature type="domain" description="Nuclear receptor" evidence="12">
    <location>
        <begin position="160"/>
        <end position="235"/>
    </location>
</feature>
<dbReference type="InterPro" id="IPR050274">
    <property type="entry name" value="Nuclear_hormone_rcpt_NR2"/>
</dbReference>
<sequence>MSVASSDDGLEISPYDLSVRCLTRVGTEVEAVVEEVPEDGLEVGSSMRMISDSEPTTEVDSLGDEAHSPAGSGDTITTTTHSDQETNTTTTPKPSAASLNALATHPGFNSLSALAMANFYPDPEQISLALKNAEYQGTEGLMRLGTFDARRGVTGRTSPNESCVVCGDRASGRHYGAISCEGCKGFFKRSIRKQLGYACRGDRNCEVTKHHRNRCQYCRLQKCLQMGMRADAVQSERKPASVGSSSIENNSRFEKATAAATPTGGTLTPGATPTLNLFPSLAAQRAALAAGLHSLANDKDLHSALKTPPLNDLTTLASVVTTWANMQKAQGDGKVQDNALSKVVETLQNAQRTSPPVKVEPTIIAAPFRSELVREDQLEFRLAPPAGSLNNNGPLPLLTASGDLNETFVCESASRLLFLSIHWAKGLEPFQQLHSEIQTVLIRNCWAELFCLGLAQCSKQMSVTAILKAHGRQLQRRPHEDALRNRQVESHLQRLRTFVDTVCALGLSDLDMALLKAIVLFSPDWLVSTSSDSKWRSQVESFQVKAVNELKRSSASEERVNRLLLKLPLLRSLDAELTEELFFAGLIGKVQIDSIIPYILKMDSPDHLGVAY</sequence>
<dbReference type="PRINTS" id="PR00047">
    <property type="entry name" value="STROIDFINGER"/>
</dbReference>
<dbReference type="InterPro" id="IPR001628">
    <property type="entry name" value="Znf_hrmn_rcpt"/>
</dbReference>
<dbReference type="InterPro" id="IPR035500">
    <property type="entry name" value="NHR-like_dom_sf"/>
</dbReference>
<dbReference type="InterPro" id="IPR001723">
    <property type="entry name" value="Nuclear_hrmn_rcpt"/>
</dbReference>
<evidence type="ECO:0000256" key="3">
    <source>
        <dbReference type="ARBA" id="ARBA00022771"/>
    </source>
</evidence>
<dbReference type="PROSITE" id="PS51030">
    <property type="entry name" value="NUCLEAR_REC_DBD_2"/>
    <property type="match status" value="1"/>
</dbReference>
<dbReference type="FunCoup" id="A0A7M7M8W4">
    <property type="interactions" value="1976"/>
</dbReference>
<evidence type="ECO:0000256" key="2">
    <source>
        <dbReference type="ARBA" id="ARBA00022723"/>
    </source>
</evidence>
<evidence type="ECO:0000256" key="10">
    <source>
        <dbReference type="RuleBase" id="RU004334"/>
    </source>
</evidence>
<keyword evidence="8 10" id="KW-0675">Receptor</keyword>
<dbReference type="Pfam" id="PF00105">
    <property type="entry name" value="zf-C4"/>
    <property type="match status" value="1"/>
</dbReference>
<dbReference type="FunFam" id="3.30.50.10:FF:000015">
    <property type="entry name" value="Nuclear receptor subfamily 2, group C, member 1"/>
    <property type="match status" value="1"/>
</dbReference>
<evidence type="ECO:0000259" key="12">
    <source>
        <dbReference type="PROSITE" id="PS51030"/>
    </source>
</evidence>
<dbReference type="SUPFAM" id="SSF48508">
    <property type="entry name" value="Nuclear receptor ligand-binding domain"/>
    <property type="match status" value="1"/>
</dbReference>
<dbReference type="OrthoDB" id="40902at2759"/>
<proteinExistence type="inferred from homology"/>
<dbReference type="PRINTS" id="PR00398">
    <property type="entry name" value="STRDHORMONER"/>
</dbReference>
<protein>
    <submittedName>
        <fullName evidence="14">Uncharacterized protein</fullName>
    </submittedName>
</protein>
<dbReference type="InterPro" id="IPR000536">
    <property type="entry name" value="Nucl_hrmn_rcpt_lig-bd"/>
</dbReference>
<dbReference type="RefSeq" id="XP_022658451.1">
    <property type="nucleotide sequence ID" value="XM_022802716.1"/>
</dbReference>
<name>A0A7M7M8W4_VARDE</name>